<evidence type="ECO:0000256" key="13">
    <source>
        <dbReference type="ARBA" id="ARBA00023157"/>
    </source>
</evidence>
<evidence type="ECO:0000313" key="21">
    <source>
        <dbReference type="Proteomes" id="UP001153555"/>
    </source>
</evidence>
<dbReference type="SUPFAM" id="SSF48113">
    <property type="entry name" value="Heme-dependent peroxidases"/>
    <property type="match status" value="1"/>
</dbReference>
<dbReference type="PRINTS" id="PR00461">
    <property type="entry name" value="PLPEROXIDASE"/>
</dbReference>
<proteinExistence type="inferred from homology"/>
<keyword evidence="15" id="KW-0376">Hydrogen peroxide</keyword>
<dbReference type="EC" id="1.11.1.7" evidence="4"/>
<evidence type="ECO:0000256" key="6">
    <source>
        <dbReference type="ARBA" id="ARBA00022559"/>
    </source>
</evidence>
<dbReference type="GO" id="GO:0046872">
    <property type="term" value="F:metal ion binding"/>
    <property type="evidence" value="ECO:0007669"/>
    <property type="project" value="UniProtKB-KW"/>
</dbReference>
<accession>A0A9N7RLH0</accession>
<evidence type="ECO:0000256" key="7">
    <source>
        <dbReference type="ARBA" id="ARBA00022617"/>
    </source>
</evidence>
<keyword evidence="10 17" id="KW-0106">Calcium</keyword>
<dbReference type="PRINTS" id="PR00458">
    <property type="entry name" value="PEROXIDASE"/>
</dbReference>
<evidence type="ECO:0000256" key="2">
    <source>
        <dbReference type="ARBA" id="ARBA00002322"/>
    </source>
</evidence>
<dbReference type="Gene3D" id="1.10.420.10">
    <property type="entry name" value="Peroxidase, domain 2"/>
    <property type="match status" value="1"/>
</dbReference>
<feature type="binding site" evidence="17">
    <location>
        <position position="129"/>
    </location>
    <ligand>
        <name>Ca(2+)</name>
        <dbReference type="ChEBI" id="CHEBI:29108"/>
        <label>2</label>
    </ligand>
</feature>
<evidence type="ECO:0000256" key="5">
    <source>
        <dbReference type="ARBA" id="ARBA00022525"/>
    </source>
</evidence>
<comment type="function">
    <text evidence="2">Removal of H(2)O(2), oxidation of toxic reductants, biosynthesis and degradation of lignin, suberization, auxin catabolism, response to environmental stresses such as wounding, pathogen attack and oxidative stress. These functions might be dependent on each isozyme/isoform in each plant tissue.</text>
</comment>
<evidence type="ECO:0000256" key="8">
    <source>
        <dbReference type="ARBA" id="ARBA00022723"/>
    </source>
</evidence>
<feature type="binding site" evidence="17">
    <location>
        <position position="126"/>
    </location>
    <ligand>
        <name>Ca(2+)</name>
        <dbReference type="ChEBI" id="CHEBI:29108"/>
        <label>2</label>
    </ligand>
</feature>
<feature type="domain" description="Plant heme peroxidase family profile" evidence="19">
    <location>
        <begin position="1"/>
        <end position="152"/>
    </location>
</feature>
<feature type="binding site" evidence="17">
    <location>
        <position position="134"/>
    </location>
    <ligand>
        <name>Ca(2+)</name>
        <dbReference type="ChEBI" id="CHEBI:29108"/>
        <label>2</label>
    </ligand>
</feature>
<comment type="cofactor">
    <cofactor evidence="17">
        <name>Ca(2+)</name>
        <dbReference type="ChEBI" id="CHEBI:29108"/>
    </cofactor>
    <text evidence="17">Binds 2 calcium ions per subunit.</text>
</comment>
<comment type="cofactor">
    <cofactor evidence="17">
        <name>heme b</name>
        <dbReference type="ChEBI" id="CHEBI:60344"/>
    </cofactor>
    <text evidence="17">Binds 1 heme b (iron(II)-protoporphyrin IX) group per subunit.</text>
</comment>
<dbReference type="InterPro" id="IPR019793">
    <property type="entry name" value="Peroxidases_heam-ligand_BS"/>
</dbReference>
<evidence type="ECO:0000256" key="18">
    <source>
        <dbReference type="PIRSR" id="PIRSR600823-5"/>
    </source>
</evidence>
<feature type="binding site" evidence="16">
    <location>
        <position position="48"/>
    </location>
    <ligand>
        <name>substrate</name>
    </ligand>
</feature>
<evidence type="ECO:0000256" key="9">
    <source>
        <dbReference type="ARBA" id="ARBA00022729"/>
    </source>
</evidence>
<dbReference type="PROSITE" id="PS50873">
    <property type="entry name" value="PEROXIDASE_4"/>
    <property type="match status" value="1"/>
</dbReference>
<dbReference type="PANTHER" id="PTHR31388">
    <property type="entry name" value="PEROXIDASE 72-RELATED"/>
    <property type="match status" value="1"/>
</dbReference>
<sequence>MVSCADILAIAARDAVEILSNYKLHYNVEIGRFDSKTANRTAANNLIPRPTWSISALITNFKNHGLNETDLVLLSGAHTIGLARCTSFKSRLYSETNSLDKKFAKKLREICSPDDSKTGNNTASLDYQTPHFFDNSYYQNIINNKDVLAYDT</sequence>
<keyword evidence="7" id="KW-0349">Heme</keyword>
<dbReference type="AlphaFoldDB" id="A0A9N7RLH0"/>
<evidence type="ECO:0000256" key="11">
    <source>
        <dbReference type="ARBA" id="ARBA00023002"/>
    </source>
</evidence>
<dbReference type="GO" id="GO:0042744">
    <property type="term" value="P:hydrogen peroxide catabolic process"/>
    <property type="evidence" value="ECO:0007669"/>
    <property type="project" value="UniProtKB-KW"/>
</dbReference>
<reference evidence="20" key="1">
    <citation type="submission" date="2019-12" db="EMBL/GenBank/DDBJ databases">
        <authorList>
            <person name="Scholes J."/>
        </authorList>
    </citation>
    <scope>NUCLEOTIDE SEQUENCE</scope>
</reference>
<dbReference type="OrthoDB" id="2113341at2759"/>
<evidence type="ECO:0000256" key="12">
    <source>
        <dbReference type="ARBA" id="ARBA00023004"/>
    </source>
</evidence>
<organism evidence="20 21">
    <name type="scientific">Striga hermonthica</name>
    <name type="common">Purple witchweed</name>
    <name type="synonym">Buchnera hermonthica</name>
    <dbReference type="NCBI Taxonomy" id="68872"/>
    <lineage>
        <taxon>Eukaryota</taxon>
        <taxon>Viridiplantae</taxon>
        <taxon>Streptophyta</taxon>
        <taxon>Embryophyta</taxon>
        <taxon>Tracheophyta</taxon>
        <taxon>Spermatophyta</taxon>
        <taxon>Magnoliopsida</taxon>
        <taxon>eudicotyledons</taxon>
        <taxon>Gunneridae</taxon>
        <taxon>Pentapetalae</taxon>
        <taxon>asterids</taxon>
        <taxon>lamiids</taxon>
        <taxon>Lamiales</taxon>
        <taxon>Orobanchaceae</taxon>
        <taxon>Buchnereae</taxon>
        <taxon>Striga</taxon>
    </lineage>
</organism>
<dbReference type="Pfam" id="PF00141">
    <property type="entry name" value="peroxidase"/>
    <property type="match status" value="1"/>
</dbReference>
<dbReference type="InterPro" id="IPR010255">
    <property type="entry name" value="Haem_peroxidase_sf"/>
</dbReference>
<evidence type="ECO:0000259" key="19">
    <source>
        <dbReference type="PROSITE" id="PS50873"/>
    </source>
</evidence>
<comment type="caution">
    <text evidence="20">The sequence shown here is derived from an EMBL/GenBank/DDBJ whole genome shotgun (WGS) entry which is preliminary data.</text>
</comment>
<dbReference type="Proteomes" id="UP001153555">
    <property type="component" value="Unassembled WGS sequence"/>
</dbReference>
<dbReference type="InterPro" id="IPR000823">
    <property type="entry name" value="Peroxidase_pln"/>
</dbReference>
<feature type="binding site" description="axial binding residue" evidence="17">
    <location>
        <position position="78"/>
    </location>
    <ligand>
        <name>heme b</name>
        <dbReference type="ChEBI" id="CHEBI:60344"/>
    </ligand>
    <ligandPart>
        <name>Fe</name>
        <dbReference type="ChEBI" id="CHEBI:18248"/>
    </ligandPart>
</feature>
<keyword evidence="12 17" id="KW-0408">Iron</keyword>
<evidence type="ECO:0000256" key="3">
    <source>
        <dbReference type="ARBA" id="ARBA00006873"/>
    </source>
</evidence>
<evidence type="ECO:0000256" key="4">
    <source>
        <dbReference type="ARBA" id="ARBA00012313"/>
    </source>
</evidence>
<comment type="catalytic activity">
    <reaction evidence="1">
        <text>2 a phenolic donor + H2O2 = 2 a phenolic radical donor + 2 H2O</text>
        <dbReference type="Rhea" id="RHEA:56136"/>
        <dbReference type="ChEBI" id="CHEBI:15377"/>
        <dbReference type="ChEBI" id="CHEBI:16240"/>
        <dbReference type="ChEBI" id="CHEBI:139520"/>
        <dbReference type="ChEBI" id="CHEBI:139521"/>
        <dbReference type="EC" id="1.11.1.7"/>
    </reaction>
</comment>
<dbReference type="GO" id="GO:0020037">
    <property type="term" value="F:heme binding"/>
    <property type="evidence" value="ECO:0007669"/>
    <property type="project" value="InterPro"/>
</dbReference>
<dbReference type="GO" id="GO:0140825">
    <property type="term" value="F:lactoperoxidase activity"/>
    <property type="evidence" value="ECO:0007669"/>
    <property type="project" value="UniProtKB-EC"/>
</dbReference>
<dbReference type="PANTHER" id="PTHR31388:SF264">
    <property type="entry name" value="PEROXIDASE 59"/>
    <property type="match status" value="1"/>
</dbReference>
<dbReference type="PROSITE" id="PS00435">
    <property type="entry name" value="PEROXIDASE_1"/>
    <property type="match status" value="1"/>
</dbReference>
<evidence type="ECO:0000256" key="17">
    <source>
        <dbReference type="PIRSR" id="PIRSR600823-3"/>
    </source>
</evidence>
<gene>
    <name evidence="20" type="ORF">SHERM_02281</name>
</gene>
<evidence type="ECO:0000313" key="20">
    <source>
        <dbReference type="EMBL" id="CAA0834461.1"/>
    </source>
</evidence>
<name>A0A9N7RLH0_STRHE</name>
<keyword evidence="8 17" id="KW-0479">Metal-binding</keyword>
<dbReference type="FunFam" id="1.10.420.10:FF:000006">
    <property type="entry name" value="Peroxidase"/>
    <property type="match status" value="1"/>
</dbReference>
<keyword evidence="14" id="KW-0325">Glycoprotein</keyword>
<feature type="disulfide bond" evidence="18">
    <location>
        <begin position="85"/>
        <end position="111"/>
    </location>
</feature>
<feature type="binding site" evidence="17">
    <location>
        <position position="79"/>
    </location>
    <ligand>
        <name>Ca(2+)</name>
        <dbReference type="ChEBI" id="CHEBI:29108"/>
        <label>2</label>
    </ligand>
</feature>
<evidence type="ECO:0000256" key="14">
    <source>
        <dbReference type="ARBA" id="ARBA00023180"/>
    </source>
</evidence>
<keyword evidence="11" id="KW-0560">Oxidoreductase</keyword>
<comment type="similarity">
    <text evidence="3">Belongs to the peroxidase family. Ascorbate peroxidase subfamily.</text>
</comment>
<evidence type="ECO:0000256" key="16">
    <source>
        <dbReference type="PIRSR" id="PIRSR600823-2"/>
    </source>
</evidence>
<evidence type="ECO:0000256" key="15">
    <source>
        <dbReference type="ARBA" id="ARBA00023324"/>
    </source>
</evidence>
<keyword evidence="13 18" id="KW-1015">Disulfide bond</keyword>
<evidence type="ECO:0000256" key="10">
    <source>
        <dbReference type="ARBA" id="ARBA00022837"/>
    </source>
</evidence>
<dbReference type="InterPro" id="IPR002016">
    <property type="entry name" value="Haem_peroxidase"/>
</dbReference>
<dbReference type="Gene3D" id="1.10.520.10">
    <property type="match status" value="1"/>
</dbReference>
<protein>
    <recommendedName>
        <fullName evidence="4">peroxidase</fullName>
        <ecNumber evidence="4">1.11.1.7</ecNumber>
    </recommendedName>
</protein>
<keyword evidence="21" id="KW-1185">Reference proteome</keyword>
<keyword evidence="5" id="KW-0964">Secreted</keyword>
<dbReference type="EMBL" id="CACSLK010028053">
    <property type="protein sequence ID" value="CAA0834461.1"/>
    <property type="molecule type" value="Genomic_DNA"/>
</dbReference>
<keyword evidence="6 20" id="KW-0575">Peroxidase</keyword>
<evidence type="ECO:0000256" key="1">
    <source>
        <dbReference type="ARBA" id="ARBA00000189"/>
    </source>
</evidence>
<keyword evidence="9" id="KW-0732">Signal</keyword>
<dbReference type="GO" id="GO:0006979">
    <property type="term" value="P:response to oxidative stress"/>
    <property type="evidence" value="ECO:0007669"/>
    <property type="project" value="InterPro"/>
</dbReference>